<comment type="caution">
    <text evidence="2">The sequence shown here is derived from an EMBL/GenBank/DDBJ whole genome shotgun (WGS) entry which is preliminary data.</text>
</comment>
<dbReference type="Gene3D" id="3.40.630.30">
    <property type="match status" value="1"/>
</dbReference>
<evidence type="ECO:0000259" key="1">
    <source>
        <dbReference type="PROSITE" id="PS51186"/>
    </source>
</evidence>
<keyword evidence="3" id="KW-1185">Reference proteome</keyword>
<name>A0ABV9HC70_9MICO</name>
<gene>
    <name evidence="2" type="ORF">ACFO6V_05005</name>
</gene>
<dbReference type="InterPro" id="IPR000182">
    <property type="entry name" value="GNAT_dom"/>
</dbReference>
<accession>A0ABV9HC70</accession>
<keyword evidence="2" id="KW-0808">Transferase</keyword>
<evidence type="ECO:0000313" key="3">
    <source>
        <dbReference type="Proteomes" id="UP001596011"/>
    </source>
</evidence>
<evidence type="ECO:0000313" key="2">
    <source>
        <dbReference type="EMBL" id="MFC4627583.1"/>
    </source>
</evidence>
<dbReference type="SUPFAM" id="SSF55729">
    <property type="entry name" value="Acyl-CoA N-acyltransferases (Nat)"/>
    <property type="match status" value="1"/>
</dbReference>
<dbReference type="Pfam" id="PF13508">
    <property type="entry name" value="Acetyltransf_7"/>
    <property type="match status" value="1"/>
</dbReference>
<dbReference type="EMBL" id="JBHSFI010000002">
    <property type="protein sequence ID" value="MFC4627583.1"/>
    <property type="molecule type" value="Genomic_DNA"/>
</dbReference>
<reference evidence="3" key="1">
    <citation type="journal article" date="2019" name="Int. J. Syst. Evol. Microbiol.">
        <title>The Global Catalogue of Microorganisms (GCM) 10K type strain sequencing project: providing services to taxonomists for standard genome sequencing and annotation.</title>
        <authorList>
            <consortium name="The Broad Institute Genomics Platform"/>
            <consortium name="The Broad Institute Genome Sequencing Center for Infectious Disease"/>
            <person name="Wu L."/>
            <person name="Ma J."/>
        </authorList>
    </citation>
    <scope>NUCLEOTIDE SEQUENCE [LARGE SCALE GENOMIC DNA]</scope>
    <source>
        <strain evidence="3">CCUG 42722</strain>
    </source>
</reference>
<dbReference type="PANTHER" id="PTHR30543:SF21">
    <property type="entry name" value="NAD(P)H-DEPENDENT FMN REDUCTASE LOT6"/>
    <property type="match status" value="1"/>
</dbReference>
<dbReference type="InterPro" id="IPR016181">
    <property type="entry name" value="Acyl_CoA_acyltransferase"/>
</dbReference>
<dbReference type="PROSITE" id="PS51186">
    <property type="entry name" value="GNAT"/>
    <property type="match status" value="1"/>
</dbReference>
<dbReference type="Pfam" id="PF03358">
    <property type="entry name" value="FMN_red"/>
    <property type="match status" value="1"/>
</dbReference>
<dbReference type="InterPro" id="IPR005025">
    <property type="entry name" value="FMN_Rdtase-like_dom"/>
</dbReference>
<organism evidence="2 3">
    <name type="scientific">Promicromonospora alba</name>
    <dbReference type="NCBI Taxonomy" id="1616110"/>
    <lineage>
        <taxon>Bacteria</taxon>
        <taxon>Bacillati</taxon>
        <taxon>Actinomycetota</taxon>
        <taxon>Actinomycetes</taxon>
        <taxon>Micrococcales</taxon>
        <taxon>Promicromonosporaceae</taxon>
        <taxon>Promicromonospora</taxon>
    </lineage>
</organism>
<dbReference type="InterPro" id="IPR029039">
    <property type="entry name" value="Flavoprotein-like_sf"/>
</dbReference>
<dbReference type="RefSeq" id="WP_377132864.1">
    <property type="nucleotide sequence ID" value="NZ_JBHSFI010000002.1"/>
</dbReference>
<feature type="domain" description="N-acetyltransferase" evidence="1">
    <location>
        <begin position="208"/>
        <end position="354"/>
    </location>
</feature>
<dbReference type="Proteomes" id="UP001596011">
    <property type="component" value="Unassembled WGS sequence"/>
</dbReference>
<dbReference type="CDD" id="cd04301">
    <property type="entry name" value="NAT_SF"/>
    <property type="match status" value="1"/>
</dbReference>
<dbReference type="Gene3D" id="3.40.50.360">
    <property type="match status" value="1"/>
</dbReference>
<protein>
    <submittedName>
        <fullName evidence="2">GNAT family N-acetyltransferase</fullName>
        <ecNumber evidence="2">2.3.1.-</ecNumber>
    </submittedName>
</protein>
<proteinExistence type="predicted"/>
<dbReference type="GO" id="GO:0016746">
    <property type="term" value="F:acyltransferase activity"/>
    <property type="evidence" value="ECO:0007669"/>
    <property type="project" value="UniProtKB-KW"/>
</dbReference>
<dbReference type="SUPFAM" id="SSF52218">
    <property type="entry name" value="Flavoproteins"/>
    <property type="match status" value="1"/>
</dbReference>
<dbReference type="InterPro" id="IPR050712">
    <property type="entry name" value="NAD(P)H-dep_reductase"/>
</dbReference>
<dbReference type="PANTHER" id="PTHR30543">
    <property type="entry name" value="CHROMATE REDUCTASE"/>
    <property type="match status" value="1"/>
</dbReference>
<dbReference type="EC" id="2.3.1.-" evidence="2"/>
<keyword evidence="2" id="KW-0012">Acyltransferase</keyword>
<sequence>MYTSTKKPQVLVMVPSTRPGRRGPAVAEWFTSAVAGRAEALGVRCALADLAEIDLPFLDEPEHPSTGQYVHEHTRRWSELVGGSDAFVVCTPEYNHAMPAALKNAFDALSAEWADKPIAFVSYGNTSAGTRAAHMGKSVAVTLGMVPIRATVNLRIADSFDDDGLVPDARRSAAAVRILDELHELAGLLGPLRRPGRARLTAPEHAGITIEPARDDDAGELLVLQRCCWVEEAVVNATLDIQALHEPLDVVRRGIAEHATWVLRDGGRIVGAVRARSQGAAWEVGRLMVAPDHRGRGLGRFLLSWVEAQAPEGTTLLRLFTGALSSRNLRIYGRAGYRHESTSEGVAHLSKAVPSQAVAAGAERVGV</sequence>